<reference evidence="1 2" key="1">
    <citation type="submission" date="2020-08" db="EMBL/GenBank/DDBJ databases">
        <authorList>
            <person name="Seo M.-J."/>
        </authorList>
    </citation>
    <scope>NUCLEOTIDE SEQUENCE [LARGE SCALE GENOMIC DNA]</scope>
    <source>
        <strain evidence="1 2">MBLA0160</strain>
    </source>
</reference>
<dbReference type="Proteomes" id="UP000546257">
    <property type="component" value="Unassembled WGS sequence"/>
</dbReference>
<dbReference type="AlphaFoldDB" id="A0A7J9SHD9"/>
<evidence type="ECO:0008006" key="3">
    <source>
        <dbReference type="Google" id="ProtNLM"/>
    </source>
</evidence>
<sequence length="278" mass="30442">MKIHQYVDGAGETCEDLANATDGGAWVLDGSSGAERAAVTDAPTDGRWYVERLNAYLESSLSAAGSLPEAVREGLGVLRSDYRAFERSRETGIVQHPLAAAALVRFDDGYVEYLLSADCNLAIERPDGTVETVPGDGPRALDQRVVDEIQRRKAEDGLTHAAAKRATRELIVENRRQLNRPGGYWALSFEERAVDHARGSTLSTADVDAVALFSDGFERLLECYDAVAYGTLFGTVREEGAEPLFDELRRIESEDEGCETYPRIKPRDDAALLVVDLT</sequence>
<dbReference type="EMBL" id="JACKXD010000002">
    <property type="protein sequence ID" value="MBB6645912.1"/>
    <property type="molecule type" value="Genomic_DNA"/>
</dbReference>
<name>A0A7J9SHD9_9EURY</name>
<keyword evidence="2" id="KW-1185">Reference proteome</keyword>
<protein>
    <recommendedName>
        <fullName evidence="3">Protein phosphatase 2C</fullName>
    </recommendedName>
</protein>
<evidence type="ECO:0000313" key="1">
    <source>
        <dbReference type="EMBL" id="MBB6645912.1"/>
    </source>
</evidence>
<proteinExistence type="predicted"/>
<evidence type="ECO:0000313" key="2">
    <source>
        <dbReference type="Proteomes" id="UP000546257"/>
    </source>
</evidence>
<organism evidence="1 2">
    <name type="scientific">Halobellus ruber</name>
    <dbReference type="NCBI Taxonomy" id="2761102"/>
    <lineage>
        <taxon>Archaea</taxon>
        <taxon>Methanobacteriati</taxon>
        <taxon>Methanobacteriota</taxon>
        <taxon>Stenosarchaea group</taxon>
        <taxon>Halobacteria</taxon>
        <taxon>Halobacteriales</taxon>
        <taxon>Haloferacaceae</taxon>
        <taxon>Halobellus</taxon>
    </lineage>
</organism>
<dbReference type="RefSeq" id="WP_185192276.1">
    <property type="nucleotide sequence ID" value="NZ_JACKXD010000002.1"/>
</dbReference>
<gene>
    <name evidence="1" type="ORF">H5V44_06355</name>
</gene>
<comment type="caution">
    <text evidence="1">The sequence shown here is derived from an EMBL/GenBank/DDBJ whole genome shotgun (WGS) entry which is preliminary data.</text>
</comment>
<accession>A0A7J9SHD9</accession>